<feature type="transmembrane region" description="Helical" evidence="2">
    <location>
        <begin position="119"/>
        <end position="138"/>
    </location>
</feature>
<dbReference type="EMBL" id="CAUYUE010000009">
    <property type="protein sequence ID" value="CAK0783934.1"/>
    <property type="molecule type" value="Genomic_DNA"/>
</dbReference>
<proteinExistence type="predicted"/>
<dbReference type="AlphaFoldDB" id="A0AAV1ID70"/>
<keyword evidence="2" id="KW-1133">Transmembrane helix</keyword>
<dbReference type="InterPro" id="IPR028110">
    <property type="entry name" value="TMEM254"/>
</dbReference>
<feature type="transmembrane region" description="Helical" evidence="2">
    <location>
        <begin position="77"/>
        <end position="98"/>
    </location>
</feature>
<reference evidence="3 4" key="1">
    <citation type="submission" date="2023-10" db="EMBL/GenBank/DDBJ databases">
        <authorList>
            <person name="Maclean D."/>
            <person name="Macfadyen A."/>
        </authorList>
    </citation>
    <scope>NUCLEOTIDE SEQUENCE [LARGE SCALE GENOMIC DNA]</scope>
</reference>
<protein>
    <submittedName>
        <fullName evidence="3">Uncharacterized protein</fullName>
    </submittedName>
</protein>
<evidence type="ECO:0000256" key="1">
    <source>
        <dbReference type="SAM" id="MobiDB-lite"/>
    </source>
</evidence>
<feature type="region of interest" description="Disordered" evidence="1">
    <location>
        <begin position="36"/>
        <end position="68"/>
    </location>
</feature>
<gene>
    <name evidence="3" type="ORF">CVIRNUC_007137</name>
</gene>
<accession>A0AAV1ID70</accession>
<organism evidence="3 4">
    <name type="scientific">Coccomyxa viridis</name>
    <dbReference type="NCBI Taxonomy" id="1274662"/>
    <lineage>
        <taxon>Eukaryota</taxon>
        <taxon>Viridiplantae</taxon>
        <taxon>Chlorophyta</taxon>
        <taxon>core chlorophytes</taxon>
        <taxon>Trebouxiophyceae</taxon>
        <taxon>Trebouxiophyceae incertae sedis</taxon>
        <taxon>Coccomyxaceae</taxon>
        <taxon>Coccomyxa</taxon>
    </lineage>
</organism>
<evidence type="ECO:0000313" key="4">
    <source>
        <dbReference type="Proteomes" id="UP001314263"/>
    </source>
</evidence>
<dbReference type="Proteomes" id="UP001314263">
    <property type="component" value="Unassembled WGS sequence"/>
</dbReference>
<keyword evidence="2" id="KW-0812">Transmembrane</keyword>
<dbReference type="Pfam" id="PF14934">
    <property type="entry name" value="TMEM254"/>
    <property type="match status" value="1"/>
</dbReference>
<keyword evidence="2" id="KW-0472">Membrane</keyword>
<feature type="transmembrane region" description="Helical" evidence="2">
    <location>
        <begin position="150"/>
        <end position="168"/>
    </location>
</feature>
<sequence>MFCSRRLPLLQTSRKPLAIQAGSLLKFGTSSSRRALGVHKSSRRPNSVSASASGPGKEGAMAAKTGRGYPLRPPNPWTTGLVAFGLTQLYLFVINEALVPEGIRIVLYAMVKDMQNARALALLVTLVHLGEGAVALTTCLRRQYATVPTLYYSMLSFVLGFPGLGLTLKLEKMKAAEAAPAQKED</sequence>
<comment type="caution">
    <text evidence="3">The sequence shown here is derived from an EMBL/GenBank/DDBJ whole genome shotgun (WGS) entry which is preliminary data.</text>
</comment>
<keyword evidence="4" id="KW-1185">Reference proteome</keyword>
<evidence type="ECO:0000256" key="2">
    <source>
        <dbReference type="SAM" id="Phobius"/>
    </source>
</evidence>
<name>A0AAV1ID70_9CHLO</name>
<evidence type="ECO:0000313" key="3">
    <source>
        <dbReference type="EMBL" id="CAK0783934.1"/>
    </source>
</evidence>